<gene>
    <name evidence="1" type="ORF">PSACC_01195</name>
</gene>
<name>A0A2H9TMK6_9FUNG</name>
<accession>A0A2H9TMK6</accession>
<evidence type="ECO:0000313" key="2">
    <source>
        <dbReference type="Proteomes" id="UP000240830"/>
    </source>
</evidence>
<protein>
    <submittedName>
        <fullName evidence="1">Uncharacterized protein</fullName>
    </submittedName>
</protein>
<dbReference type="Proteomes" id="UP000240830">
    <property type="component" value="Unassembled WGS sequence"/>
</dbReference>
<sequence length="495" mass="55890">MATGSRLSPGQDPTGEAFESTFRKDQELEEKFASLVILEVSPSIFNSQFISYGVTANDFSQLVKQAAHQNHPDAIELLEEMLADRVFVADVLSKGPFPQADDIMKLPASCRLVCVEEMATFLPRRTIQRALLLNVHSKTDAATFKILLRAYKAVPMPPADRIKFMSRVLHCIYKLPYVPDFGEWNAGGALQRFFRVVVQVMPEFVVPLKRPKDDAWVLMSNVSLLACVSPKIEFSGACTLDCREDASSGFKTIDFYFALTDFKESRFASKADFWNRSVALLSIIDYLTDMAGNSHRLFYRHKAPDSGACSKYPDDSEEELDDMIRFMNAIGVMLCANAYRLLEFYLNFGEFAITALTVRNLASAVTTLPLAFIQLLYHAERNEIPITECFSGLEKDLIRLYNQLVLSVPLDPCGTGDVCEIHMPQLFVSDERNWAFILRAYLLFRFKIPLRYSVMQSTSDPLHPSEYAGALNVMLTRYCAIHHQSAPAFIHVRSP</sequence>
<keyword evidence="2" id="KW-1185">Reference proteome</keyword>
<reference evidence="1 2" key="1">
    <citation type="submission" date="2016-10" db="EMBL/GenBank/DDBJ databases">
        <title>The genome of Paramicrosporidium saccamoebae is the missing link in understanding Cryptomycota and Microsporidia evolution.</title>
        <authorList>
            <person name="Quandt C.A."/>
            <person name="Beaudet D."/>
            <person name="Corsaro D."/>
            <person name="Michel R."/>
            <person name="Corradi N."/>
            <person name="James T."/>
        </authorList>
    </citation>
    <scope>NUCLEOTIDE SEQUENCE [LARGE SCALE GENOMIC DNA]</scope>
    <source>
        <strain evidence="1 2">KSL3</strain>
    </source>
</reference>
<proteinExistence type="predicted"/>
<dbReference type="AlphaFoldDB" id="A0A2H9TMK6"/>
<organism evidence="1 2">
    <name type="scientific">Paramicrosporidium saccamoebae</name>
    <dbReference type="NCBI Taxonomy" id="1246581"/>
    <lineage>
        <taxon>Eukaryota</taxon>
        <taxon>Fungi</taxon>
        <taxon>Fungi incertae sedis</taxon>
        <taxon>Cryptomycota</taxon>
        <taxon>Cryptomycota incertae sedis</taxon>
        <taxon>Paramicrosporidium</taxon>
    </lineage>
</organism>
<dbReference type="EMBL" id="MTSL01000090">
    <property type="protein sequence ID" value="PJF18983.1"/>
    <property type="molecule type" value="Genomic_DNA"/>
</dbReference>
<evidence type="ECO:0000313" key="1">
    <source>
        <dbReference type="EMBL" id="PJF18983.1"/>
    </source>
</evidence>
<comment type="caution">
    <text evidence="1">The sequence shown here is derived from an EMBL/GenBank/DDBJ whole genome shotgun (WGS) entry which is preliminary data.</text>
</comment>